<dbReference type="InterPro" id="IPR013097">
    <property type="entry name" value="Dabb"/>
</dbReference>
<keyword evidence="5" id="KW-1185">Reference proteome</keyword>
<dbReference type="EMBL" id="JAYWIO010000001">
    <property type="protein sequence ID" value="KAK7291807.1"/>
    <property type="molecule type" value="Genomic_DNA"/>
</dbReference>
<gene>
    <name evidence="4" type="ORF">RIF29_07248</name>
</gene>
<evidence type="ECO:0000256" key="2">
    <source>
        <dbReference type="SAM" id="MobiDB-lite"/>
    </source>
</evidence>
<sequence>MLCLRSHLSYPFSTSSFSRALSPSKPLRHHLKPYSHSSPSRPSFKMTSSSSSQSVVEHIVLFKVKDNTDPSKVNTMVNELTSLISLDQVLHLTVGPILRNRSSSLTFTHLLHSRYKSKQDLQSYSDHPNHLAVVRGSVLPIVDDLMAVDWVAEDLSGDVVTPQASAIRVSFLKLKENVSDEVKGEVLGVIREVPQKFKGISQLSYGENFSPARAKGFSIASLGVFPGTRELEAVDSNEELLNNEKDKVRGHLESVLVIDYVVPPVPAYTASL</sequence>
<dbReference type="SUPFAM" id="SSF54909">
    <property type="entry name" value="Dimeric alpha+beta barrel"/>
    <property type="match status" value="2"/>
</dbReference>
<dbReference type="InterPro" id="IPR011008">
    <property type="entry name" value="Dimeric_a/b-barrel"/>
</dbReference>
<feature type="domain" description="Stress-response A/B barrel" evidence="3">
    <location>
        <begin position="166"/>
        <end position="260"/>
    </location>
</feature>
<dbReference type="AlphaFoldDB" id="A0AAN9J400"/>
<proteinExistence type="predicted"/>
<evidence type="ECO:0000313" key="5">
    <source>
        <dbReference type="Proteomes" id="UP001372338"/>
    </source>
</evidence>
<dbReference type="Pfam" id="PF07876">
    <property type="entry name" value="Dabb"/>
    <property type="match status" value="2"/>
</dbReference>
<feature type="compositionally biased region" description="Low complexity" evidence="2">
    <location>
        <begin position="37"/>
        <end position="50"/>
    </location>
</feature>
<evidence type="ECO:0000259" key="3">
    <source>
        <dbReference type="PROSITE" id="PS51502"/>
    </source>
</evidence>
<dbReference type="SMART" id="SM00886">
    <property type="entry name" value="Dabb"/>
    <property type="match status" value="2"/>
</dbReference>
<organism evidence="4 5">
    <name type="scientific">Crotalaria pallida</name>
    <name type="common">Smooth rattlebox</name>
    <name type="synonym">Crotalaria striata</name>
    <dbReference type="NCBI Taxonomy" id="3830"/>
    <lineage>
        <taxon>Eukaryota</taxon>
        <taxon>Viridiplantae</taxon>
        <taxon>Streptophyta</taxon>
        <taxon>Embryophyta</taxon>
        <taxon>Tracheophyta</taxon>
        <taxon>Spermatophyta</taxon>
        <taxon>Magnoliopsida</taxon>
        <taxon>eudicotyledons</taxon>
        <taxon>Gunneridae</taxon>
        <taxon>Pentapetalae</taxon>
        <taxon>rosids</taxon>
        <taxon>fabids</taxon>
        <taxon>Fabales</taxon>
        <taxon>Fabaceae</taxon>
        <taxon>Papilionoideae</taxon>
        <taxon>50 kb inversion clade</taxon>
        <taxon>genistoids sensu lato</taxon>
        <taxon>core genistoids</taxon>
        <taxon>Crotalarieae</taxon>
        <taxon>Crotalaria</taxon>
    </lineage>
</organism>
<comment type="caution">
    <text evidence="4">The sequence shown here is derived from an EMBL/GenBank/DDBJ whole genome shotgun (WGS) entry which is preliminary data.</text>
</comment>
<dbReference type="PROSITE" id="PS51502">
    <property type="entry name" value="S_R_A_B_BARREL"/>
    <property type="match status" value="2"/>
</dbReference>
<comment type="subunit">
    <text evidence="1">Homodimer.</text>
</comment>
<accession>A0AAN9J400</accession>
<dbReference type="PANTHER" id="PTHR33178:SF3">
    <property type="entry name" value="STRESS-RESPONSE A_B BARREL DOMAIN-CONTAINING PROTEIN UP3"/>
    <property type="match status" value="1"/>
</dbReference>
<name>A0AAN9J400_CROPI</name>
<dbReference type="PANTHER" id="PTHR33178">
    <property type="match status" value="1"/>
</dbReference>
<feature type="domain" description="Stress-response A/B barrel" evidence="3">
    <location>
        <begin position="56"/>
        <end position="150"/>
    </location>
</feature>
<evidence type="ECO:0000256" key="1">
    <source>
        <dbReference type="ARBA" id="ARBA00011738"/>
    </source>
</evidence>
<dbReference type="InterPro" id="IPR044662">
    <property type="entry name" value="HS1/DABB1-like"/>
</dbReference>
<dbReference type="Proteomes" id="UP001372338">
    <property type="component" value="Unassembled WGS sequence"/>
</dbReference>
<dbReference type="Gene3D" id="3.30.70.100">
    <property type="match status" value="2"/>
</dbReference>
<feature type="region of interest" description="Disordered" evidence="2">
    <location>
        <begin position="28"/>
        <end position="50"/>
    </location>
</feature>
<reference evidence="4 5" key="1">
    <citation type="submission" date="2024-01" db="EMBL/GenBank/DDBJ databases">
        <title>The genomes of 5 underutilized Papilionoideae crops provide insights into root nodulation and disease resistanc.</title>
        <authorList>
            <person name="Yuan L."/>
        </authorList>
    </citation>
    <scope>NUCLEOTIDE SEQUENCE [LARGE SCALE GENOMIC DNA]</scope>
    <source>
        <strain evidence="4">ZHUSHIDOU_FW_LH</strain>
        <tissue evidence="4">Leaf</tissue>
    </source>
</reference>
<protein>
    <recommendedName>
        <fullName evidence="3">Stress-response A/B barrel domain-containing protein</fullName>
    </recommendedName>
</protein>
<evidence type="ECO:0000313" key="4">
    <source>
        <dbReference type="EMBL" id="KAK7291807.1"/>
    </source>
</evidence>